<evidence type="ECO:0000256" key="4">
    <source>
        <dbReference type="ARBA" id="ARBA00022692"/>
    </source>
</evidence>
<dbReference type="EMBL" id="CP015402">
    <property type="protein sequence ID" value="ANU64223.1"/>
    <property type="molecule type" value="Genomic_DNA"/>
</dbReference>
<protein>
    <submittedName>
        <fullName evidence="8">Uncharacterized protein</fullName>
    </submittedName>
</protein>
<keyword evidence="5 7" id="KW-0472">Membrane</keyword>
<dbReference type="InterPro" id="IPR039426">
    <property type="entry name" value="TonB-dep_rcpt-like"/>
</dbReference>
<dbReference type="RefSeq" id="WP_084274111.1">
    <property type="nucleotide sequence ID" value="NZ_CP015402.2"/>
</dbReference>
<evidence type="ECO:0000256" key="5">
    <source>
        <dbReference type="ARBA" id="ARBA00023136"/>
    </source>
</evidence>
<comment type="similarity">
    <text evidence="7">Belongs to the TonB-dependent receptor family.</text>
</comment>
<accession>A0A1Z2XGW1</accession>
<keyword evidence="6 7" id="KW-0998">Cell outer membrane</keyword>
<keyword evidence="9" id="KW-1185">Reference proteome</keyword>
<accession>A0A1B1SBM0</accession>
<dbReference type="Proteomes" id="UP000186351">
    <property type="component" value="Chromosome"/>
</dbReference>
<dbReference type="InterPro" id="IPR036942">
    <property type="entry name" value="Beta-barrel_TonB_sf"/>
</dbReference>
<evidence type="ECO:0000256" key="1">
    <source>
        <dbReference type="ARBA" id="ARBA00004571"/>
    </source>
</evidence>
<dbReference type="Gene3D" id="2.40.170.20">
    <property type="entry name" value="TonB-dependent receptor, beta-barrel domain"/>
    <property type="match status" value="1"/>
</dbReference>
<dbReference type="KEGG" id="pary:A4V02_11220"/>
<dbReference type="OrthoDB" id="9768177at2"/>
<dbReference type="GO" id="GO:0009279">
    <property type="term" value="C:cell outer membrane"/>
    <property type="evidence" value="ECO:0007669"/>
    <property type="project" value="UniProtKB-SubCell"/>
</dbReference>
<evidence type="ECO:0000256" key="2">
    <source>
        <dbReference type="ARBA" id="ARBA00022448"/>
    </source>
</evidence>
<evidence type="ECO:0000313" key="9">
    <source>
        <dbReference type="Proteomes" id="UP000186351"/>
    </source>
</evidence>
<name>A0A1B1SBM0_9BACT</name>
<evidence type="ECO:0000256" key="7">
    <source>
        <dbReference type="PROSITE-ProRule" id="PRU01360"/>
    </source>
</evidence>
<gene>
    <name evidence="8" type="ORF">A4V02_11220</name>
</gene>
<keyword evidence="3 7" id="KW-1134">Transmembrane beta strand</keyword>
<sequence>MRGGTDISADFRQQQKPFYTPGYKSGFYREQNNRDEETNIDFLLKYVNNRMVGTRLAFNAAFGGNNMSRSVYRSQITLDKLGEPGVYNSSNTPTGETSRPYQWRSKKVVNSFYGFISASWDDTYFLDLTARNDWSSTLGRGNWSFFYPSVSASVLLDKTLNLQDVAPQVNMLKLRASWANVGNDTSPYSLTDAYTASSTYPGGYTYPTNCSNYYIKPENVESWEGGIETMFFMNRFGFDVAFYNSSTTNQIVNAVTDLMTGASSKKINAGEIRNRGIEIALHAVPVRSRDFTWSIDINWSRNWNKLVSLEDGWDIRTPYEQTKNLIGNYGRILSYIGEEMNIIYGRGYERAPEGATYVDADGNTVNCAGMKIITESTGYPVMTTDNIRLGKVNPTWRGGLGTTLRYRDCTLGLNFTAQMGGHAYSFTNAILAYQGKLENSLPGRNDGLVVEGVNVSTDAEGNTVYKLNRTPTEQINKYYTTYFARDNAEENVFKTDFLKLKEMRLDYTLPRKVCRKLKVLQGAAIGAYATNVFCISDFPQFDPEAGNIVGTNIYSGIEIGAMPMTRTYGFNLKLSF</sequence>
<comment type="subcellular location">
    <subcellularLocation>
        <location evidence="1 7">Cell outer membrane</location>
        <topology evidence="1 7">Multi-pass membrane protein</topology>
    </subcellularLocation>
</comment>
<reference evidence="9" key="1">
    <citation type="submission" date="2016-04" db="EMBL/GenBank/DDBJ databases">
        <title>Complete Genome Sequences of Twelve Strains of a Stable Defined Moderately Diverse Mouse Microbiota 2 (sDMDMm2).</title>
        <authorList>
            <person name="Uchimura Y."/>
            <person name="Wyss M."/>
            <person name="Brugiroux S."/>
            <person name="Limenitakis J.P."/>
            <person name="Stecher B."/>
            <person name="McCoy K.D."/>
            <person name="Macpherson A.J."/>
        </authorList>
    </citation>
    <scope>NUCLEOTIDE SEQUENCE [LARGE SCALE GENOMIC DNA]</scope>
    <source>
        <strain evidence="9">YL27</strain>
    </source>
</reference>
<dbReference type="AlphaFoldDB" id="A0A1B1SBM0"/>
<proteinExistence type="inferred from homology"/>
<dbReference type="PROSITE" id="PS52016">
    <property type="entry name" value="TONB_DEPENDENT_REC_3"/>
    <property type="match status" value="1"/>
</dbReference>
<evidence type="ECO:0000313" key="8">
    <source>
        <dbReference type="EMBL" id="ANU64223.1"/>
    </source>
</evidence>
<dbReference type="STRING" id="1796646.A4V02_11220"/>
<keyword evidence="4 7" id="KW-0812">Transmembrane</keyword>
<keyword evidence="2 7" id="KW-0813">Transport</keyword>
<evidence type="ECO:0000256" key="6">
    <source>
        <dbReference type="ARBA" id="ARBA00023237"/>
    </source>
</evidence>
<dbReference type="SUPFAM" id="SSF56935">
    <property type="entry name" value="Porins"/>
    <property type="match status" value="1"/>
</dbReference>
<organism evidence="8 9">
    <name type="scientific">Muribaculum intestinale</name>
    <dbReference type="NCBI Taxonomy" id="1796646"/>
    <lineage>
        <taxon>Bacteria</taxon>
        <taxon>Pseudomonadati</taxon>
        <taxon>Bacteroidota</taxon>
        <taxon>Bacteroidia</taxon>
        <taxon>Bacteroidales</taxon>
        <taxon>Muribaculaceae</taxon>
        <taxon>Muribaculum</taxon>
    </lineage>
</organism>
<evidence type="ECO:0000256" key="3">
    <source>
        <dbReference type="ARBA" id="ARBA00022452"/>
    </source>
</evidence>
<dbReference type="GeneID" id="65537442"/>